<reference evidence="2" key="1">
    <citation type="journal article" date="2019" name="Int. J. Syst. Evol. Microbiol.">
        <title>The Global Catalogue of Microorganisms (GCM) 10K type strain sequencing project: providing services to taxonomists for standard genome sequencing and annotation.</title>
        <authorList>
            <consortium name="The Broad Institute Genomics Platform"/>
            <consortium name="The Broad Institute Genome Sequencing Center for Infectious Disease"/>
            <person name="Wu L."/>
            <person name="Ma J."/>
        </authorList>
    </citation>
    <scope>NUCLEOTIDE SEQUENCE [LARGE SCALE GENOMIC DNA]</scope>
    <source>
        <strain evidence="2">CCUG 53252</strain>
    </source>
</reference>
<sequence>MLEKENVVSIWCGNFDTEEELLEYVEPEFDDDDDNATSEFLNDFSLDWYDEDFAEASFDLDDDIALRVREHSYGESFDVRLDEDMRQFSDCNSLYLIYDVDASGAASDRSKLTFVGVYAYRR</sequence>
<keyword evidence="2" id="KW-1185">Reference proteome</keyword>
<dbReference type="Pfam" id="PF14112">
    <property type="entry name" value="DUF4284"/>
    <property type="match status" value="1"/>
</dbReference>
<evidence type="ECO:0000313" key="1">
    <source>
        <dbReference type="EMBL" id="MFC3849541.1"/>
    </source>
</evidence>
<comment type="caution">
    <text evidence="1">The sequence shown here is derived from an EMBL/GenBank/DDBJ whole genome shotgun (WGS) entry which is preliminary data.</text>
</comment>
<name>A0ABV7ZQ69_9CORY</name>
<dbReference type="Proteomes" id="UP001595751">
    <property type="component" value="Unassembled WGS sequence"/>
</dbReference>
<dbReference type="InterPro" id="IPR025560">
    <property type="entry name" value="Imm22"/>
</dbReference>
<dbReference type="EMBL" id="JBHRZN010000001">
    <property type="protein sequence ID" value="MFC3849541.1"/>
    <property type="molecule type" value="Genomic_DNA"/>
</dbReference>
<accession>A0ABV7ZQ69</accession>
<organism evidence="1 2">
    <name type="scientific">Corynebacterium hansenii</name>
    <dbReference type="NCBI Taxonomy" id="394964"/>
    <lineage>
        <taxon>Bacteria</taxon>
        <taxon>Bacillati</taxon>
        <taxon>Actinomycetota</taxon>
        <taxon>Actinomycetes</taxon>
        <taxon>Mycobacteriales</taxon>
        <taxon>Corynebacteriaceae</taxon>
        <taxon>Corynebacterium</taxon>
    </lineage>
</organism>
<proteinExistence type="predicted"/>
<protein>
    <submittedName>
        <fullName evidence="1">Immunity 22 family protein</fullName>
    </submittedName>
</protein>
<evidence type="ECO:0000313" key="2">
    <source>
        <dbReference type="Proteomes" id="UP001595751"/>
    </source>
</evidence>
<gene>
    <name evidence="1" type="ORF">ACFORJ_05115</name>
</gene>
<dbReference type="RefSeq" id="WP_290290584.1">
    <property type="nucleotide sequence ID" value="NZ_CP047211.1"/>
</dbReference>